<keyword evidence="1 3" id="KW-0963">Cytoplasm</keyword>
<dbReference type="Pfam" id="PF10288">
    <property type="entry name" value="CTU2"/>
    <property type="match status" value="1"/>
</dbReference>
<dbReference type="InterPro" id="IPR014729">
    <property type="entry name" value="Rossmann-like_a/b/a_fold"/>
</dbReference>
<reference evidence="4" key="1">
    <citation type="journal article" date="2020" name="New Phytol.">
        <title>Comparative genomics reveals dynamic genome evolution in host specialist ectomycorrhizal fungi.</title>
        <authorList>
            <person name="Lofgren L.A."/>
            <person name="Nguyen N.H."/>
            <person name="Vilgalys R."/>
            <person name="Ruytinx J."/>
            <person name="Liao H.L."/>
            <person name="Branco S."/>
            <person name="Kuo A."/>
            <person name="LaButti K."/>
            <person name="Lipzen A."/>
            <person name="Andreopoulos W."/>
            <person name="Pangilinan J."/>
            <person name="Riley R."/>
            <person name="Hundley H."/>
            <person name="Na H."/>
            <person name="Barry K."/>
            <person name="Grigoriev I.V."/>
            <person name="Stajich J.E."/>
            <person name="Kennedy P.G."/>
        </authorList>
    </citation>
    <scope>NUCLEOTIDE SEQUENCE</scope>
    <source>
        <strain evidence="4">FC203</strain>
    </source>
</reference>
<organism evidence="4 5">
    <name type="scientific">Suillus fuscotomentosus</name>
    <dbReference type="NCBI Taxonomy" id="1912939"/>
    <lineage>
        <taxon>Eukaryota</taxon>
        <taxon>Fungi</taxon>
        <taxon>Dikarya</taxon>
        <taxon>Basidiomycota</taxon>
        <taxon>Agaricomycotina</taxon>
        <taxon>Agaricomycetes</taxon>
        <taxon>Agaricomycetidae</taxon>
        <taxon>Boletales</taxon>
        <taxon>Suillineae</taxon>
        <taxon>Suillaceae</taxon>
        <taxon>Suillus</taxon>
    </lineage>
</organism>
<dbReference type="InterPro" id="IPR019407">
    <property type="entry name" value="CTU2"/>
</dbReference>
<dbReference type="PANTHER" id="PTHR20882">
    <property type="entry name" value="CYTOPLASMIC TRNA 2-THIOLATION PROTEIN 2"/>
    <property type="match status" value="1"/>
</dbReference>
<gene>
    <name evidence="3" type="primary">NCS2</name>
    <name evidence="3" type="synonym">CTU2</name>
    <name evidence="4" type="ORF">F5891DRAFT_672388</name>
</gene>
<name>A0AAD4DYV4_9AGAM</name>
<proteinExistence type="inferred from homology"/>
<keyword evidence="2 3" id="KW-0819">tRNA processing</keyword>
<evidence type="ECO:0000313" key="5">
    <source>
        <dbReference type="Proteomes" id="UP001195769"/>
    </source>
</evidence>
<dbReference type="GO" id="GO:0032447">
    <property type="term" value="P:protein urmylation"/>
    <property type="evidence" value="ECO:0007669"/>
    <property type="project" value="UniProtKB-UniRule"/>
</dbReference>
<comment type="pathway">
    <text evidence="3">tRNA modification; 5-methoxycarbonylmethyl-2-thiouridine-tRNA biosynthesis.</text>
</comment>
<evidence type="ECO:0000256" key="3">
    <source>
        <dbReference type="HAMAP-Rule" id="MF_03054"/>
    </source>
</evidence>
<evidence type="ECO:0000256" key="2">
    <source>
        <dbReference type="ARBA" id="ARBA00022694"/>
    </source>
</evidence>
<comment type="subcellular location">
    <subcellularLocation>
        <location evidence="3">Cytoplasm</location>
    </subcellularLocation>
</comment>
<keyword evidence="5" id="KW-1185">Reference proteome</keyword>
<evidence type="ECO:0000256" key="1">
    <source>
        <dbReference type="ARBA" id="ARBA00022490"/>
    </source>
</evidence>
<dbReference type="GO" id="GO:0005829">
    <property type="term" value="C:cytosol"/>
    <property type="evidence" value="ECO:0007669"/>
    <property type="project" value="TreeGrafter"/>
</dbReference>
<dbReference type="GO" id="GO:0016779">
    <property type="term" value="F:nucleotidyltransferase activity"/>
    <property type="evidence" value="ECO:0007669"/>
    <property type="project" value="UniProtKB-UniRule"/>
</dbReference>
<dbReference type="Gene3D" id="3.40.50.620">
    <property type="entry name" value="HUPs"/>
    <property type="match status" value="1"/>
</dbReference>
<sequence length="532" mass="57911">MSSCGNPAVEEQPLMPRECFQSCPPLSHSLGAGRSKFGKSKDCVRCRLQPGNIVIRHAVYCKECFTPIVDMKFRKALEPSVNARAGTSKRPKLKASGNLCLGFSGGLGSSILLDMVHNTYFSNRPPLDDSGKPRGGSNHPRNASVWPSCIVCYVEVCGAFPGMQDKTEDIRSVVERYPSFDFVPLRIEDAFDESWWTKVSGSNSTPQVWLELSKEGLITDGLHVASKVTGLTPVEATRLYLSSLPTQTAISSALQNLTRVLILHTAHSGGSSHLLFGSSLTSLSISLLSAISQGGGYAIREELQEEWAPVAASGSKPSNVLRVIRPLRDVTAKECAVYSWWNNVSVIGRDKQRRAILGIAALTKNFVVGLEKDYPSTVSTIARTCEKLEPKDAPSGQCRLCKRPMQSAIQEWKGRISIRSYSDDKLAADLAHIPLPCRSNLDTNTPSQVPPLLALTDFLCYSCHTTLTSRSSRGVKQAAPGVSSVTPLPIWVGDRGLHRDGLMGGGARRKIPEQEMLDTVANFLIDKQDDEG</sequence>
<dbReference type="EMBL" id="JABBWK010000067">
    <property type="protein sequence ID" value="KAG1895399.1"/>
    <property type="molecule type" value="Genomic_DNA"/>
</dbReference>
<dbReference type="GO" id="GO:0000049">
    <property type="term" value="F:tRNA binding"/>
    <property type="evidence" value="ECO:0007669"/>
    <property type="project" value="InterPro"/>
</dbReference>
<dbReference type="GO" id="GO:0016783">
    <property type="term" value="F:sulfurtransferase activity"/>
    <property type="evidence" value="ECO:0007669"/>
    <property type="project" value="TreeGrafter"/>
</dbReference>
<accession>A0AAD4DYV4</accession>
<protein>
    <recommendedName>
        <fullName evidence="3">Cytoplasmic tRNA 2-thiolation protein 2</fullName>
    </recommendedName>
</protein>
<evidence type="ECO:0000313" key="4">
    <source>
        <dbReference type="EMBL" id="KAG1895399.1"/>
    </source>
</evidence>
<dbReference type="AlphaFoldDB" id="A0AAD4DYV4"/>
<dbReference type="GO" id="GO:0002143">
    <property type="term" value="P:tRNA wobble position uridine thiolation"/>
    <property type="evidence" value="ECO:0007669"/>
    <property type="project" value="TreeGrafter"/>
</dbReference>
<dbReference type="Proteomes" id="UP001195769">
    <property type="component" value="Unassembled WGS sequence"/>
</dbReference>
<dbReference type="PANTHER" id="PTHR20882:SF14">
    <property type="entry name" value="CYTOPLASMIC TRNA 2-THIOLATION PROTEIN 2"/>
    <property type="match status" value="1"/>
</dbReference>
<comment type="similarity">
    <text evidence="3">Belongs to the CTU2/NCS2 family.</text>
</comment>
<comment type="function">
    <text evidence="3">Plays a central role in 2-thiolation of mcm(5)S(2)U at tRNA wobble positions of tRNA(Lys), tRNA(Glu) and tRNA(Gln). May act by forming a heterodimer with NCS6 that ligates sulfur from thiocarboxylated URM1 onto the uridine of tRNAs at wobble position. Prior mcm(5) tRNA modification by the elongator complex is required for 2-thiolation. May also be involved in protein urmylation.</text>
</comment>
<dbReference type="HAMAP" id="MF_03054">
    <property type="entry name" value="CTU2"/>
    <property type="match status" value="1"/>
</dbReference>
<comment type="caution">
    <text evidence="4">The sequence shown here is derived from an EMBL/GenBank/DDBJ whole genome shotgun (WGS) entry which is preliminary data.</text>
</comment>